<dbReference type="Gene3D" id="3.30.160.60">
    <property type="entry name" value="Classic Zinc Finger"/>
    <property type="match status" value="1"/>
</dbReference>
<dbReference type="GO" id="GO:0005634">
    <property type="term" value="C:nucleus"/>
    <property type="evidence" value="ECO:0007669"/>
    <property type="project" value="UniProtKB-SubCell"/>
</dbReference>
<reference evidence="12" key="1">
    <citation type="submission" date="2023-07" db="EMBL/GenBank/DDBJ databases">
        <title>A chromosome-level genome assembly of Lolium multiflorum.</title>
        <authorList>
            <person name="Chen Y."/>
            <person name="Copetti D."/>
            <person name="Kolliker R."/>
            <person name="Studer B."/>
        </authorList>
    </citation>
    <scope>NUCLEOTIDE SEQUENCE</scope>
    <source>
        <strain evidence="12">02402/16</strain>
        <tissue evidence="12">Leaf</tissue>
    </source>
</reference>
<dbReference type="AlphaFoldDB" id="A0AAD8QF38"/>
<proteinExistence type="predicted"/>
<sequence length="433" mass="45062">MAAGKFPSPIRSQCNPRIFPTPRSSFSHGSPSSPRGHADQGGRPLEGSAAAIPRCASTPLGGGDGGRRGGAGWSVLDSSRPDANRGGAARGGVDGTLGALHTCHLCSRIFHGPLELYLHMKICQSAPAAAEPPALLPQQEVEKRPSMAWTRTRQAWVATAARVPTVLEVLRLVFPWVREQDLGMQFLAKCVSTAENIVAKIAYERAVYRAPVYVKSVVEARIPQFVMPKVPAVPALNSALLAAGSTAISDPHAAATVAIAPAPRAIAAAATLAPAPFVPAAGAPMAFAAPPATPAASVCGRARDAGPGAGANEKQYACKEKGCGETFKTGQGLGGHVASRHRRCDAADERRYACTDCGETFKSGKGLGGHRAGRHRRDKTTSLARAASGSSFPPGLATRQKRPAMEAASPGNAKRRCIRLFGIDMVVEAAPEE</sequence>
<dbReference type="InterPro" id="IPR013087">
    <property type="entry name" value="Znf_C2H2_type"/>
</dbReference>
<evidence type="ECO:0000313" key="12">
    <source>
        <dbReference type="EMBL" id="KAK1600881.1"/>
    </source>
</evidence>
<evidence type="ECO:0000256" key="2">
    <source>
        <dbReference type="ARBA" id="ARBA00022723"/>
    </source>
</evidence>
<feature type="compositionally biased region" description="Low complexity" evidence="10">
    <location>
        <begin position="23"/>
        <end position="35"/>
    </location>
</feature>
<evidence type="ECO:0000256" key="5">
    <source>
        <dbReference type="ARBA" id="ARBA00022833"/>
    </source>
</evidence>
<protein>
    <recommendedName>
        <fullName evidence="11">C2H2-type domain-containing protein</fullName>
    </recommendedName>
</protein>
<evidence type="ECO:0000256" key="4">
    <source>
        <dbReference type="ARBA" id="ARBA00022771"/>
    </source>
</evidence>
<dbReference type="PROSITE" id="PS00028">
    <property type="entry name" value="ZINC_FINGER_C2H2_1"/>
    <property type="match status" value="2"/>
</dbReference>
<keyword evidence="13" id="KW-1185">Reference proteome</keyword>
<evidence type="ECO:0000256" key="9">
    <source>
        <dbReference type="PROSITE-ProRule" id="PRU00042"/>
    </source>
</evidence>
<accession>A0AAD8QF38</accession>
<keyword evidence="5" id="KW-0862">Zinc</keyword>
<keyword evidence="7" id="KW-0804">Transcription</keyword>
<evidence type="ECO:0000256" key="10">
    <source>
        <dbReference type="SAM" id="MobiDB-lite"/>
    </source>
</evidence>
<dbReference type="EMBL" id="JAUUTY010000545">
    <property type="protein sequence ID" value="KAK1600881.1"/>
    <property type="molecule type" value="Genomic_DNA"/>
</dbReference>
<feature type="region of interest" description="Disordered" evidence="10">
    <location>
        <begin position="365"/>
        <end position="410"/>
    </location>
</feature>
<name>A0AAD8QF38_LOLMU</name>
<dbReference type="InterPro" id="IPR036236">
    <property type="entry name" value="Znf_C2H2_sf"/>
</dbReference>
<keyword evidence="4 9" id="KW-0863">Zinc-finger</keyword>
<dbReference type="SMART" id="SM00355">
    <property type="entry name" value="ZnF_C2H2"/>
    <property type="match status" value="3"/>
</dbReference>
<comment type="caution">
    <text evidence="12">The sequence shown here is derived from an EMBL/GenBank/DDBJ whole genome shotgun (WGS) entry which is preliminary data.</text>
</comment>
<keyword evidence="8" id="KW-0539">Nucleus</keyword>
<evidence type="ECO:0000256" key="1">
    <source>
        <dbReference type="ARBA" id="ARBA00004123"/>
    </source>
</evidence>
<feature type="compositionally biased region" description="Gly residues" evidence="10">
    <location>
        <begin position="60"/>
        <end position="72"/>
    </location>
</feature>
<dbReference type="PROSITE" id="PS50157">
    <property type="entry name" value="ZINC_FINGER_C2H2_2"/>
    <property type="match status" value="1"/>
</dbReference>
<dbReference type="PANTHER" id="PTHR26374">
    <property type="entry name" value="ZINC FINGER PROTEIN ZAT5"/>
    <property type="match status" value="1"/>
</dbReference>
<evidence type="ECO:0000256" key="7">
    <source>
        <dbReference type="ARBA" id="ARBA00023163"/>
    </source>
</evidence>
<gene>
    <name evidence="12" type="ORF">QYE76_018233</name>
</gene>
<evidence type="ECO:0000259" key="11">
    <source>
        <dbReference type="PROSITE" id="PS50157"/>
    </source>
</evidence>
<keyword evidence="6" id="KW-0805">Transcription regulation</keyword>
<dbReference type="SUPFAM" id="SSF57667">
    <property type="entry name" value="beta-beta-alpha zinc fingers"/>
    <property type="match status" value="1"/>
</dbReference>
<evidence type="ECO:0000256" key="6">
    <source>
        <dbReference type="ARBA" id="ARBA00023015"/>
    </source>
</evidence>
<comment type="subcellular location">
    <subcellularLocation>
        <location evidence="1">Nucleus</location>
    </subcellularLocation>
</comment>
<keyword evidence="2" id="KW-0479">Metal-binding</keyword>
<feature type="domain" description="C2H2-type" evidence="11">
    <location>
        <begin position="352"/>
        <end position="380"/>
    </location>
</feature>
<dbReference type="GO" id="GO:0008270">
    <property type="term" value="F:zinc ion binding"/>
    <property type="evidence" value="ECO:0007669"/>
    <property type="project" value="UniProtKB-KW"/>
</dbReference>
<dbReference type="Proteomes" id="UP001231189">
    <property type="component" value="Unassembled WGS sequence"/>
</dbReference>
<evidence type="ECO:0000256" key="8">
    <source>
        <dbReference type="ARBA" id="ARBA00023242"/>
    </source>
</evidence>
<dbReference type="PANTHER" id="PTHR26374:SF456">
    <property type="entry name" value="ZINC FINGER PROTEIN ZAT5-LIKE"/>
    <property type="match status" value="1"/>
</dbReference>
<evidence type="ECO:0000256" key="3">
    <source>
        <dbReference type="ARBA" id="ARBA00022737"/>
    </source>
</evidence>
<organism evidence="12 13">
    <name type="scientific">Lolium multiflorum</name>
    <name type="common">Italian ryegrass</name>
    <name type="synonym">Lolium perenne subsp. multiflorum</name>
    <dbReference type="NCBI Taxonomy" id="4521"/>
    <lineage>
        <taxon>Eukaryota</taxon>
        <taxon>Viridiplantae</taxon>
        <taxon>Streptophyta</taxon>
        <taxon>Embryophyta</taxon>
        <taxon>Tracheophyta</taxon>
        <taxon>Spermatophyta</taxon>
        <taxon>Magnoliopsida</taxon>
        <taxon>Liliopsida</taxon>
        <taxon>Poales</taxon>
        <taxon>Poaceae</taxon>
        <taxon>BOP clade</taxon>
        <taxon>Pooideae</taxon>
        <taxon>Poodae</taxon>
        <taxon>Poeae</taxon>
        <taxon>Poeae Chloroplast Group 2 (Poeae type)</taxon>
        <taxon>Loliodinae</taxon>
        <taxon>Loliinae</taxon>
        <taxon>Lolium</taxon>
    </lineage>
</organism>
<keyword evidence="3" id="KW-0677">Repeat</keyword>
<feature type="region of interest" description="Disordered" evidence="10">
    <location>
        <begin position="1"/>
        <end position="89"/>
    </location>
</feature>
<evidence type="ECO:0000313" key="13">
    <source>
        <dbReference type="Proteomes" id="UP001231189"/>
    </source>
</evidence>
<dbReference type="Pfam" id="PF13912">
    <property type="entry name" value="zf-C2H2_6"/>
    <property type="match status" value="2"/>
</dbReference>